<organism evidence="2 4">
    <name type="scientific">Digitaria exilis</name>
    <dbReference type="NCBI Taxonomy" id="1010633"/>
    <lineage>
        <taxon>Eukaryota</taxon>
        <taxon>Viridiplantae</taxon>
        <taxon>Streptophyta</taxon>
        <taxon>Embryophyta</taxon>
        <taxon>Tracheophyta</taxon>
        <taxon>Spermatophyta</taxon>
        <taxon>Magnoliopsida</taxon>
        <taxon>Liliopsida</taxon>
        <taxon>Poales</taxon>
        <taxon>Poaceae</taxon>
        <taxon>PACMAD clade</taxon>
        <taxon>Panicoideae</taxon>
        <taxon>Panicodae</taxon>
        <taxon>Paniceae</taxon>
        <taxon>Anthephorinae</taxon>
        <taxon>Digitaria</taxon>
    </lineage>
</organism>
<protein>
    <recommendedName>
        <fullName evidence="1">Knottins-like domain-containing protein</fullName>
    </recommendedName>
</protein>
<feature type="domain" description="Knottins-like" evidence="1">
    <location>
        <begin position="16"/>
        <end position="63"/>
    </location>
</feature>
<accession>A0A835ACL8</accession>
<evidence type="ECO:0000313" key="4">
    <source>
        <dbReference type="Proteomes" id="UP000636709"/>
    </source>
</evidence>
<gene>
    <name evidence="3" type="ORF">HU200_042755</name>
    <name evidence="2" type="ORF">HU200_058932</name>
</gene>
<dbReference type="InterPro" id="IPR003614">
    <property type="entry name" value="Knottins"/>
</dbReference>
<evidence type="ECO:0000313" key="2">
    <source>
        <dbReference type="EMBL" id="KAF8658478.1"/>
    </source>
</evidence>
<evidence type="ECO:0000259" key="1">
    <source>
        <dbReference type="Pfam" id="PF00304"/>
    </source>
</evidence>
<dbReference type="InterPro" id="IPR036574">
    <property type="entry name" value="Scorpion_toxin-like_sf"/>
</dbReference>
<dbReference type="AlphaFoldDB" id="A0A835ACL8"/>
<evidence type="ECO:0000313" key="3">
    <source>
        <dbReference type="EMBL" id="KAF8687816.1"/>
    </source>
</evidence>
<dbReference type="Gene3D" id="3.30.30.10">
    <property type="entry name" value="Knottin, scorpion toxin-like"/>
    <property type="match status" value="1"/>
</dbReference>
<dbReference type="EMBL" id="JACEFO010002054">
    <property type="protein sequence ID" value="KAF8687816.1"/>
    <property type="molecule type" value="Genomic_DNA"/>
</dbReference>
<dbReference type="Proteomes" id="UP000636709">
    <property type="component" value="Unassembled WGS sequence"/>
</dbReference>
<reference evidence="2" key="1">
    <citation type="submission" date="2020-07" db="EMBL/GenBank/DDBJ databases">
        <title>Genome sequence and genetic diversity analysis of an under-domesticated orphan crop, white fonio (Digitaria exilis).</title>
        <authorList>
            <person name="Bennetzen J.L."/>
            <person name="Chen S."/>
            <person name="Ma X."/>
            <person name="Wang X."/>
            <person name="Yssel A.E.J."/>
            <person name="Chaluvadi S.R."/>
            <person name="Johnson M."/>
            <person name="Gangashetty P."/>
            <person name="Hamidou F."/>
            <person name="Sanogo M.D."/>
            <person name="Zwaenepoel A."/>
            <person name="Wallace J."/>
            <person name="Van De Peer Y."/>
            <person name="Van Deynze A."/>
        </authorList>
    </citation>
    <scope>NUCLEOTIDE SEQUENCE</scope>
    <source>
        <tissue evidence="2">Leaves</tissue>
    </source>
</reference>
<dbReference type="Pfam" id="PF00304">
    <property type="entry name" value="Gamma-thionin"/>
    <property type="match status" value="1"/>
</dbReference>
<comment type="caution">
    <text evidence="2">The sequence shown here is derived from an EMBL/GenBank/DDBJ whole genome shotgun (WGS) entry which is preliminary data.</text>
</comment>
<dbReference type="SUPFAM" id="SSF57095">
    <property type="entry name" value="Scorpion toxin-like"/>
    <property type="match status" value="1"/>
</dbReference>
<dbReference type="OrthoDB" id="685620at2759"/>
<dbReference type="EMBL" id="JACEFO010002479">
    <property type="protein sequence ID" value="KAF8658478.1"/>
    <property type="molecule type" value="Genomic_DNA"/>
</dbReference>
<proteinExistence type="predicted"/>
<keyword evidence="4" id="KW-1185">Reference proteome</keyword>
<sequence>MAVGGGESASVDDYPCGYLSGNYKGICIIYIHDNDCKRVCIDENSNNVGGHCDVFECWCDAICHTETIAAASAPTLQ</sequence>
<name>A0A835ACL8_9POAL</name>